<dbReference type="InterPro" id="IPR029063">
    <property type="entry name" value="SAM-dependent_MTases_sf"/>
</dbReference>
<comment type="caution">
    <text evidence="2">The sequence shown here is derived from an EMBL/GenBank/DDBJ whole genome shotgun (WGS) entry which is preliminary data.</text>
</comment>
<reference evidence="2 3" key="1">
    <citation type="submission" date="2020-11" db="EMBL/GenBank/DDBJ databases">
        <authorList>
            <person name="Peeters C."/>
        </authorList>
    </citation>
    <scope>NUCLEOTIDE SEQUENCE [LARGE SCALE GENOMIC DNA]</scope>
    <source>
        <strain evidence="2 3">LMG 7974</strain>
    </source>
</reference>
<evidence type="ECO:0000313" key="2">
    <source>
        <dbReference type="EMBL" id="CAD7288323.1"/>
    </source>
</evidence>
<gene>
    <name evidence="2" type="ORF">LMG7974_00946</name>
</gene>
<dbReference type="SUPFAM" id="SSF53335">
    <property type="entry name" value="S-adenosyl-L-methionine-dependent methyltransferases"/>
    <property type="match status" value="1"/>
</dbReference>
<dbReference type="CDD" id="cd02440">
    <property type="entry name" value="AdoMet_MTases"/>
    <property type="match status" value="1"/>
</dbReference>
<dbReference type="Proteomes" id="UP000789803">
    <property type="component" value="Unassembled WGS sequence"/>
</dbReference>
<evidence type="ECO:0000313" key="3">
    <source>
        <dbReference type="Proteomes" id="UP000789803"/>
    </source>
</evidence>
<protein>
    <recommendedName>
        <fullName evidence="1">Methyltransferase domain-containing protein</fullName>
    </recommendedName>
</protein>
<evidence type="ECO:0000259" key="1">
    <source>
        <dbReference type="Pfam" id="PF13847"/>
    </source>
</evidence>
<proteinExistence type="predicted"/>
<accession>A0ABM8Q680</accession>
<name>A0ABM8Q680_9BACT</name>
<dbReference type="EMBL" id="CAJHOF010000007">
    <property type="protein sequence ID" value="CAD7288323.1"/>
    <property type="molecule type" value="Genomic_DNA"/>
</dbReference>
<dbReference type="Gene3D" id="3.40.50.150">
    <property type="entry name" value="Vaccinia Virus protein VP39"/>
    <property type="match status" value="1"/>
</dbReference>
<dbReference type="InterPro" id="IPR025714">
    <property type="entry name" value="Methyltranfer_dom"/>
</dbReference>
<feature type="domain" description="Methyltransferase" evidence="1">
    <location>
        <begin position="62"/>
        <end position="157"/>
    </location>
</feature>
<sequence>MKTNIDSIDFNELYKAQRDLSLSSVKTQDDWDKKAPSFNESALKSTYADEFLNLVNLHGVSSVLDFACGAGALSLKVAKLVDRVYAYDYSEQMLYFLNQNAKNEEIKNIKTEQKAFEDSWDEVPICDVVFASRCLEVDDLKAVVSKLISKAKRSVYMSFKVQKSFVEKEILTAINRKVQAKPNFIYLINILVGMGYLPRVEYIYSPNCSKILCEDDLMQKVQWSLNDTLNKDEIKALKEYYQSGKKAYEAPMIWAFIAIDLDKKVD</sequence>
<organism evidence="2 3">
    <name type="scientific">Campylobacter majalis</name>
    <dbReference type="NCBI Taxonomy" id="2790656"/>
    <lineage>
        <taxon>Bacteria</taxon>
        <taxon>Pseudomonadati</taxon>
        <taxon>Campylobacterota</taxon>
        <taxon>Epsilonproteobacteria</taxon>
        <taxon>Campylobacterales</taxon>
        <taxon>Campylobacteraceae</taxon>
        <taxon>Campylobacter</taxon>
    </lineage>
</organism>
<dbReference type="RefSeq" id="WP_229932747.1">
    <property type="nucleotide sequence ID" value="NZ_CAJHOF010000007.1"/>
</dbReference>
<keyword evidence="3" id="KW-1185">Reference proteome</keyword>
<dbReference type="Pfam" id="PF13847">
    <property type="entry name" value="Methyltransf_31"/>
    <property type="match status" value="1"/>
</dbReference>